<feature type="region of interest" description="Disordered" evidence="1">
    <location>
        <begin position="506"/>
        <end position="535"/>
    </location>
</feature>
<keyword evidence="3" id="KW-0548">Nucleotidyltransferase</keyword>
<sequence>MRTRSQSREQRPPPEEPPVIIEPLRIEYPFQEDPHVEPMADTRTMAQLLQAPTEGYEDAILIPEIVANNFELKHGLINLVQNKQFFGHDKEDPHAHIRYFNKITSTMRVPNVPIATIKLMLFPFSIEGAARIWLEKEPPRSIQTWDDLVSKFINQFFPPSKTTNLRNEITRFQQRFDESFYEAWDRFNDLLRACPHHGFSELHQLDTFYNALNINDQDSLNSAAGGNFLDKMPRECLKIIESKSKVRQTRAKAVVAKVSTNSSTQAVSSDVAELKDIVRALLLDKKNQASAPAPAPAPVKAVELSCVTCGGAHSYQNCPATHGNVYRDNISEYVSQAAAANYNQVSSNFRPQMVANHIRPPGFPPVQNSQANNANNFNRGNNFNQNRESNFNQNRGGNFNQSNFSQNQLHRPQVNQSPAYQAPVPQTHGVSKTDFERYVTANDAVLRNMQNQGQNLQSQMANLTDMLSKFVTANTASTSGSGALPGNTVTNPKEDLKGITTRSGVTIQGPKTVNHDTEVTKDTMPPANNGSTEDVQPPVVQIQSRNPVLEPIVAPVVAPVPNTKPTVSLPYPSRRDNEKSRNQANEQIDKFYEIFKEMSFEISFTDALVLMPKFASTLRTLLGNKEKLTEVARTSNEPCLARTSMNEHCSAVILNKLPRKLGDPGKFLIPCEFPGMDECLALADLGASINLMPFSVWEKLSLPDLTPTCMTLELADRSISKPMGIAKDISVKVGVFHFPADFVVVDFEPDPRVPLILGRCFLKTGRALIDVHKGELTLRIGSEAITYNLDQTSRYSANYTHMTANKIDVIDMACEEYSQEVLGFTDIIASGNSTPAWSECIVRSDKEKSRNQSEPGQICEHSLRSQAIHRQHRSDAHMSSEIRQLITGYSALMFYNIDLQQHTGPSVATQLSCVTDQTIWEHELASITVLNSQIRRQSATKNNRSAYSQEVIGGANFLAITALPEARELSGAEWVIGCAAQRIGTDCGENHRKTFGTQGCWRIDVSLVKVGRIYVVSGVNVGAVYRAGQGRVIVSLGVTELVMRVSSVRHIVDRRRMSVHSTIREWRSGEAGNEWGRRFLDLKGLRKGDVFEVRRKFRLGEVRRRKDAKARFAMGSPPPKFDFKVIVTKGAENRAADLLPMENPYENVNDPKEINESFPLETLNMVTFRGDSRTPWFADFANYHAGNFVVKGMSTQQKNKFFKDVKHYFWDDPFLFKICADQVIRRCVHGKEALDILEACHNGPTGGHHGANLTAKKIFDSGFFWPTIYKDAHEFVKNCDSCQRQGKTSQRDEMPQNSIQVCEIFDMWGIDFMGPFPSSRGNKYILVAVDYLSKWVEAKALPTNDARVVCKFLKSLFARFGAPRAIISDRGTHFCNDQFAKVMQKYGVTHRLSTAYHPQTSGQVEVSNRGLKRILERTIGENRASWSDKLDDALWAFRTAYKTPIGCTPYKLVYGKACHLPIELEHKAYWALKQANFDPVITGDHRKVQLNELNELRDHAYENSLIYKAKTKRLHDSKIKNRVFNIGDRVLLFNSRLKIFSGKLKSRWNGPFTITRVFPYGTVELSQANGPNFKVNGHRVKHYFGGNVPHLDCPDCEDSQFCHSSRVSHPQLHLGIRYPNLID</sequence>
<dbReference type="Gene3D" id="2.40.70.10">
    <property type="entry name" value="Acid Proteases"/>
    <property type="match status" value="1"/>
</dbReference>
<organism evidence="3 4">
    <name type="scientific">Tanacetum coccineum</name>
    <dbReference type="NCBI Taxonomy" id="301880"/>
    <lineage>
        <taxon>Eukaryota</taxon>
        <taxon>Viridiplantae</taxon>
        <taxon>Streptophyta</taxon>
        <taxon>Embryophyta</taxon>
        <taxon>Tracheophyta</taxon>
        <taxon>Spermatophyta</taxon>
        <taxon>Magnoliopsida</taxon>
        <taxon>eudicotyledons</taxon>
        <taxon>Gunneridae</taxon>
        <taxon>Pentapetalae</taxon>
        <taxon>asterids</taxon>
        <taxon>campanulids</taxon>
        <taxon>Asterales</taxon>
        <taxon>Asteraceae</taxon>
        <taxon>Asteroideae</taxon>
        <taxon>Anthemideae</taxon>
        <taxon>Anthemidinae</taxon>
        <taxon>Tanacetum</taxon>
    </lineage>
</organism>
<dbReference type="Gene3D" id="1.10.340.70">
    <property type="match status" value="1"/>
</dbReference>
<dbReference type="CDD" id="cd00303">
    <property type="entry name" value="retropepsin_like"/>
    <property type="match status" value="1"/>
</dbReference>
<keyword evidence="3" id="KW-0695">RNA-directed DNA polymerase</keyword>
<feature type="region of interest" description="Disordered" evidence="1">
    <location>
        <begin position="363"/>
        <end position="428"/>
    </location>
</feature>
<dbReference type="InterPro" id="IPR036397">
    <property type="entry name" value="RNaseH_sf"/>
</dbReference>
<accession>A0ABQ5B871</accession>
<gene>
    <name evidence="3" type="ORF">Tco_0856641</name>
</gene>
<protein>
    <submittedName>
        <fullName evidence="3">Reverse transcriptase domain-containing protein</fullName>
    </submittedName>
</protein>
<dbReference type="SUPFAM" id="SSF53098">
    <property type="entry name" value="Ribonuclease H-like"/>
    <property type="match status" value="1"/>
</dbReference>
<dbReference type="Proteomes" id="UP001151760">
    <property type="component" value="Unassembled WGS sequence"/>
</dbReference>
<dbReference type="PANTHER" id="PTHR47266">
    <property type="entry name" value="ENDONUCLEASE-RELATED"/>
    <property type="match status" value="1"/>
</dbReference>
<dbReference type="Pfam" id="PF17921">
    <property type="entry name" value="Integrase_H2C2"/>
    <property type="match status" value="1"/>
</dbReference>
<dbReference type="InterPro" id="IPR001584">
    <property type="entry name" value="Integrase_cat-core"/>
</dbReference>
<dbReference type="InterPro" id="IPR012337">
    <property type="entry name" value="RNaseH-like_sf"/>
</dbReference>
<keyword evidence="4" id="KW-1185">Reference proteome</keyword>
<feature type="compositionally biased region" description="Polar residues" evidence="1">
    <location>
        <begin position="409"/>
        <end position="419"/>
    </location>
</feature>
<dbReference type="PROSITE" id="PS50994">
    <property type="entry name" value="INTEGRASE"/>
    <property type="match status" value="1"/>
</dbReference>
<dbReference type="InterPro" id="IPR005162">
    <property type="entry name" value="Retrotrans_gag_dom"/>
</dbReference>
<evidence type="ECO:0000256" key="1">
    <source>
        <dbReference type="SAM" id="MobiDB-lite"/>
    </source>
</evidence>
<dbReference type="InterPro" id="IPR041588">
    <property type="entry name" value="Integrase_H2C2"/>
</dbReference>
<evidence type="ECO:0000259" key="2">
    <source>
        <dbReference type="PROSITE" id="PS50994"/>
    </source>
</evidence>
<name>A0ABQ5B871_9ASTR</name>
<dbReference type="Gene3D" id="3.30.420.10">
    <property type="entry name" value="Ribonuclease H-like superfamily/Ribonuclease H"/>
    <property type="match status" value="1"/>
</dbReference>
<feature type="compositionally biased region" description="Low complexity" evidence="1">
    <location>
        <begin position="368"/>
        <end position="408"/>
    </location>
</feature>
<dbReference type="EMBL" id="BQNB010012920">
    <property type="protein sequence ID" value="GJT09599.1"/>
    <property type="molecule type" value="Genomic_DNA"/>
</dbReference>
<evidence type="ECO:0000313" key="3">
    <source>
        <dbReference type="EMBL" id="GJT09599.1"/>
    </source>
</evidence>
<evidence type="ECO:0000313" key="4">
    <source>
        <dbReference type="Proteomes" id="UP001151760"/>
    </source>
</evidence>
<dbReference type="InterPro" id="IPR021109">
    <property type="entry name" value="Peptidase_aspartic_dom_sf"/>
</dbReference>
<comment type="caution">
    <text evidence="3">The sequence shown here is derived from an EMBL/GenBank/DDBJ whole genome shotgun (WGS) entry which is preliminary data.</text>
</comment>
<dbReference type="InterPro" id="IPR052160">
    <property type="entry name" value="Gypsy_RT_Integrase-like"/>
</dbReference>
<reference evidence="3" key="1">
    <citation type="journal article" date="2022" name="Int. J. Mol. Sci.">
        <title>Draft Genome of Tanacetum Coccineum: Genomic Comparison of Closely Related Tanacetum-Family Plants.</title>
        <authorList>
            <person name="Yamashiro T."/>
            <person name="Shiraishi A."/>
            <person name="Nakayama K."/>
            <person name="Satake H."/>
        </authorList>
    </citation>
    <scope>NUCLEOTIDE SEQUENCE</scope>
</reference>
<dbReference type="GO" id="GO:0003964">
    <property type="term" value="F:RNA-directed DNA polymerase activity"/>
    <property type="evidence" value="ECO:0007669"/>
    <property type="project" value="UniProtKB-KW"/>
</dbReference>
<proteinExistence type="predicted"/>
<keyword evidence="3" id="KW-0808">Transferase</keyword>
<dbReference type="Pfam" id="PF00665">
    <property type="entry name" value="rve"/>
    <property type="match status" value="1"/>
</dbReference>
<feature type="domain" description="Integrase catalytic" evidence="2">
    <location>
        <begin position="1291"/>
        <end position="1457"/>
    </location>
</feature>
<dbReference type="Pfam" id="PF03732">
    <property type="entry name" value="Retrotrans_gag"/>
    <property type="match status" value="1"/>
</dbReference>
<reference evidence="3" key="2">
    <citation type="submission" date="2022-01" db="EMBL/GenBank/DDBJ databases">
        <authorList>
            <person name="Yamashiro T."/>
            <person name="Shiraishi A."/>
            <person name="Satake H."/>
            <person name="Nakayama K."/>
        </authorList>
    </citation>
    <scope>NUCLEOTIDE SEQUENCE</scope>
</reference>